<name>A0A5C5ZG87_9BACT</name>
<gene>
    <name evidence="2" type="ORF">Pla100_60640</name>
</gene>
<protein>
    <submittedName>
        <fullName evidence="2">Uncharacterized protein</fullName>
    </submittedName>
</protein>
<organism evidence="2 3">
    <name type="scientific">Neorhodopirellula pilleata</name>
    <dbReference type="NCBI Taxonomy" id="2714738"/>
    <lineage>
        <taxon>Bacteria</taxon>
        <taxon>Pseudomonadati</taxon>
        <taxon>Planctomycetota</taxon>
        <taxon>Planctomycetia</taxon>
        <taxon>Pirellulales</taxon>
        <taxon>Pirellulaceae</taxon>
        <taxon>Neorhodopirellula</taxon>
    </lineage>
</organism>
<accession>A0A5C5ZG87</accession>
<dbReference type="AlphaFoldDB" id="A0A5C5ZG87"/>
<feature type="region of interest" description="Disordered" evidence="1">
    <location>
        <begin position="28"/>
        <end position="47"/>
    </location>
</feature>
<reference evidence="2 3" key="1">
    <citation type="submission" date="2019-02" db="EMBL/GenBank/DDBJ databases">
        <title>Deep-cultivation of Planctomycetes and their phenomic and genomic characterization uncovers novel biology.</title>
        <authorList>
            <person name="Wiegand S."/>
            <person name="Jogler M."/>
            <person name="Boedeker C."/>
            <person name="Pinto D."/>
            <person name="Vollmers J."/>
            <person name="Rivas-Marin E."/>
            <person name="Kohn T."/>
            <person name="Peeters S.H."/>
            <person name="Heuer A."/>
            <person name="Rast P."/>
            <person name="Oberbeckmann S."/>
            <person name="Bunk B."/>
            <person name="Jeske O."/>
            <person name="Meyerdierks A."/>
            <person name="Storesund J.E."/>
            <person name="Kallscheuer N."/>
            <person name="Luecker S."/>
            <person name="Lage O.M."/>
            <person name="Pohl T."/>
            <person name="Merkel B.J."/>
            <person name="Hornburger P."/>
            <person name="Mueller R.-W."/>
            <person name="Bruemmer F."/>
            <person name="Labrenz M."/>
            <person name="Spormann A.M."/>
            <person name="Op Den Camp H."/>
            <person name="Overmann J."/>
            <person name="Amann R."/>
            <person name="Jetten M.S.M."/>
            <person name="Mascher T."/>
            <person name="Medema M.H."/>
            <person name="Devos D.P."/>
            <person name="Kaster A.-K."/>
            <person name="Ovreas L."/>
            <person name="Rohde M."/>
            <person name="Galperin M.Y."/>
            <person name="Jogler C."/>
        </authorList>
    </citation>
    <scope>NUCLEOTIDE SEQUENCE [LARGE SCALE GENOMIC DNA]</scope>
    <source>
        <strain evidence="2 3">Pla100</strain>
    </source>
</reference>
<dbReference type="EMBL" id="SJPM01000033">
    <property type="protein sequence ID" value="TWT86439.1"/>
    <property type="molecule type" value="Genomic_DNA"/>
</dbReference>
<comment type="caution">
    <text evidence="2">The sequence shown here is derived from an EMBL/GenBank/DDBJ whole genome shotgun (WGS) entry which is preliminary data.</text>
</comment>
<evidence type="ECO:0000313" key="2">
    <source>
        <dbReference type="EMBL" id="TWT86439.1"/>
    </source>
</evidence>
<evidence type="ECO:0000313" key="3">
    <source>
        <dbReference type="Proteomes" id="UP000316213"/>
    </source>
</evidence>
<keyword evidence="3" id="KW-1185">Reference proteome</keyword>
<proteinExistence type="predicted"/>
<dbReference type="Proteomes" id="UP000316213">
    <property type="component" value="Unassembled WGS sequence"/>
</dbReference>
<evidence type="ECO:0000256" key="1">
    <source>
        <dbReference type="SAM" id="MobiDB-lite"/>
    </source>
</evidence>
<sequence>MNDFKVTATGAQYQEVQIDRRAIAVGSKVQRGNRSVTGHTPEAIVDE</sequence>